<feature type="domain" description="Putative zinc-finger" evidence="1">
    <location>
        <begin position="6"/>
        <end position="40"/>
    </location>
</feature>
<organism evidence="2 3">
    <name type="scientific">Agromyces binzhouensis</name>
    <dbReference type="NCBI Taxonomy" id="1817495"/>
    <lineage>
        <taxon>Bacteria</taxon>
        <taxon>Bacillati</taxon>
        <taxon>Actinomycetota</taxon>
        <taxon>Actinomycetes</taxon>
        <taxon>Micrococcales</taxon>
        <taxon>Microbacteriaceae</taxon>
        <taxon>Agromyces</taxon>
    </lineage>
</organism>
<sequence>MTDCGCDKAKAELEEYLHNELCSEDAADIREHVANCEDCRSELRVGVAITEVVQRACRESAPEELRAVVLTRIRAVQSGHGVLAD</sequence>
<evidence type="ECO:0000313" key="3">
    <source>
        <dbReference type="Proteomes" id="UP000292881"/>
    </source>
</evidence>
<dbReference type="InterPro" id="IPR027383">
    <property type="entry name" value="Znf_put"/>
</dbReference>
<evidence type="ECO:0000313" key="2">
    <source>
        <dbReference type="EMBL" id="RXZ49974.1"/>
    </source>
</evidence>
<accession>A0A4Q2JS05</accession>
<protein>
    <submittedName>
        <fullName evidence="2">Mycothiol system anti-sigma-R factor</fullName>
    </submittedName>
</protein>
<gene>
    <name evidence="2" type="ORF">ESO86_04375</name>
</gene>
<comment type="caution">
    <text evidence="2">The sequence shown here is derived from an EMBL/GenBank/DDBJ whole genome shotgun (WGS) entry which is preliminary data.</text>
</comment>
<dbReference type="OrthoDB" id="3267840at2"/>
<dbReference type="EMBL" id="SDPL01000045">
    <property type="protein sequence ID" value="RXZ49974.1"/>
    <property type="molecule type" value="Genomic_DNA"/>
</dbReference>
<dbReference type="RefSeq" id="WP_129233662.1">
    <property type="nucleotide sequence ID" value="NZ_JBHXVJ010000002.1"/>
</dbReference>
<dbReference type="AlphaFoldDB" id="A0A4Q2JS05"/>
<dbReference type="Pfam" id="PF13490">
    <property type="entry name" value="zf-HC2"/>
    <property type="match status" value="1"/>
</dbReference>
<proteinExistence type="predicted"/>
<name>A0A4Q2JS05_9MICO</name>
<evidence type="ECO:0000259" key="1">
    <source>
        <dbReference type="Pfam" id="PF13490"/>
    </source>
</evidence>
<dbReference type="Proteomes" id="UP000292881">
    <property type="component" value="Unassembled WGS sequence"/>
</dbReference>
<reference evidence="2 3" key="1">
    <citation type="submission" date="2019-01" db="EMBL/GenBank/DDBJ databases">
        <authorList>
            <person name="Li J."/>
        </authorList>
    </citation>
    <scope>NUCLEOTIDE SEQUENCE [LARGE SCALE GENOMIC DNA]</scope>
    <source>
        <strain evidence="2 3">CGMCC 4.7180</strain>
    </source>
</reference>
<keyword evidence="3" id="KW-1185">Reference proteome</keyword>